<dbReference type="PANTHER" id="PTHR13190">
    <property type="entry name" value="AUTOPHAGY-RELATED 2, ISOFORM A"/>
    <property type="match status" value="1"/>
</dbReference>
<keyword evidence="8" id="KW-0445">Lipid transport</keyword>
<evidence type="ECO:0000256" key="6">
    <source>
        <dbReference type="ARBA" id="ARBA00022824"/>
    </source>
</evidence>
<dbReference type="AlphaFoldDB" id="A0A371FJ82"/>
<dbReference type="Proteomes" id="UP000257109">
    <property type="component" value="Unassembled WGS sequence"/>
</dbReference>
<evidence type="ECO:0000313" key="13">
    <source>
        <dbReference type="Proteomes" id="UP000257109"/>
    </source>
</evidence>
<organism evidence="12 13">
    <name type="scientific">Mucuna pruriens</name>
    <name type="common">Velvet bean</name>
    <name type="synonym">Dolichos pruriens</name>
    <dbReference type="NCBI Taxonomy" id="157652"/>
    <lineage>
        <taxon>Eukaryota</taxon>
        <taxon>Viridiplantae</taxon>
        <taxon>Streptophyta</taxon>
        <taxon>Embryophyta</taxon>
        <taxon>Tracheophyta</taxon>
        <taxon>Spermatophyta</taxon>
        <taxon>Magnoliopsida</taxon>
        <taxon>eudicotyledons</taxon>
        <taxon>Gunneridae</taxon>
        <taxon>Pentapetalae</taxon>
        <taxon>rosids</taxon>
        <taxon>fabids</taxon>
        <taxon>Fabales</taxon>
        <taxon>Fabaceae</taxon>
        <taxon>Papilionoideae</taxon>
        <taxon>50 kb inversion clade</taxon>
        <taxon>NPAAA clade</taxon>
        <taxon>indigoferoid/millettioid clade</taxon>
        <taxon>Phaseoleae</taxon>
        <taxon>Mucuna</taxon>
    </lineage>
</organism>
<dbReference type="GO" id="GO:0043495">
    <property type="term" value="F:protein-membrane adaptor activity"/>
    <property type="evidence" value="ECO:0007669"/>
    <property type="project" value="TreeGrafter"/>
</dbReference>
<keyword evidence="9" id="KW-0472">Membrane</keyword>
<keyword evidence="6" id="KW-0256">Endoplasmic reticulum</keyword>
<comment type="similarity">
    <text evidence="3">Belongs to the ATG2 family.</text>
</comment>
<dbReference type="Pfam" id="PF13329">
    <property type="entry name" value="ATG2_CAD"/>
    <property type="match status" value="1"/>
</dbReference>
<comment type="subcellular location">
    <subcellularLocation>
        <location evidence="1">Endoplasmic reticulum membrane</location>
        <topology evidence="1">Peripheral membrane protein</topology>
    </subcellularLocation>
    <subcellularLocation>
        <location evidence="2">Preautophagosomal structure membrane</location>
        <topology evidence="2">Peripheral membrane protein</topology>
    </subcellularLocation>
</comment>
<keyword evidence="5" id="KW-0813">Transport</keyword>
<dbReference type="GO" id="GO:0000045">
    <property type="term" value="P:autophagosome assembly"/>
    <property type="evidence" value="ECO:0007669"/>
    <property type="project" value="TreeGrafter"/>
</dbReference>
<dbReference type="GO" id="GO:0000422">
    <property type="term" value="P:autophagy of mitochondrion"/>
    <property type="evidence" value="ECO:0007669"/>
    <property type="project" value="TreeGrafter"/>
</dbReference>
<dbReference type="STRING" id="157652.A0A371FJ82"/>
<proteinExistence type="inferred from homology"/>
<evidence type="ECO:0000256" key="11">
    <source>
        <dbReference type="ARBA" id="ARBA00024615"/>
    </source>
</evidence>
<name>A0A371FJ82_MUCPR</name>
<protein>
    <recommendedName>
        <fullName evidence="4">Autophagy-related protein 2</fullName>
    </recommendedName>
</protein>
<dbReference type="GO" id="GO:0061908">
    <property type="term" value="C:phagophore"/>
    <property type="evidence" value="ECO:0007669"/>
    <property type="project" value="TreeGrafter"/>
</dbReference>
<dbReference type="InterPro" id="IPR026849">
    <property type="entry name" value="ATG2"/>
</dbReference>
<comment type="catalytic activity">
    <reaction evidence="10">
        <text>a 1,2-diacyl-sn-glycero-3-phospho-L-serine(in) = a 1,2-diacyl-sn-glycero-3-phospho-L-serine(out)</text>
        <dbReference type="Rhea" id="RHEA:38663"/>
        <dbReference type="ChEBI" id="CHEBI:57262"/>
    </reaction>
</comment>
<evidence type="ECO:0000256" key="3">
    <source>
        <dbReference type="ARBA" id="ARBA00009714"/>
    </source>
</evidence>
<dbReference type="OrthoDB" id="18982at2759"/>
<dbReference type="EMBL" id="QJKJ01008893">
    <property type="protein sequence ID" value="RDX78354.1"/>
    <property type="molecule type" value="Genomic_DNA"/>
</dbReference>
<dbReference type="GO" id="GO:0034727">
    <property type="term" value="P:piecemeal microautophagy of the nucleus"/>
    <property type="evidence" value="ECO:0007669"/>
    <property type="project" value="TreeGrafter"/>
</dbReference>
<dbReference type="GO" id="GO:0061709">
    <property type="term" value="P:reticulophagy"/>
    <property type="evidence" value="ECO:0007669"/>
    <property type="project" value="TreeGrafter"/>
</dbReference>
<evidence type="ECO:0000256" key="7">
    <source>
        <dbReference type="ARBA" id="ARBA00023006"/>
    </source>
</evidence>
<dbReference type="GO" id="GO:0061723">
    <property type="term" value="P:glycophagy"/>
    <property type="evidence" value="ECO:0007669"/>
    <property type="project" value="TreeGrafter"/>
</dbReference>
<keyword evidence="7" id="KW-0072">Autophagy</keyword>
<comment type="caution">
    <text evidence="12">The sequence shown here is derived from an EMBL/GenBank/DDBJ whole genome shotgun (WGS) entry which is preliminary data.</text>
</comment>
<dbReference type="PANTHER" id="PTHR13190:SF1">
    <property type="entry name" value="AUTOPHAGY-RELATED 2, ISOFORM A"/>
    <property type="match status" value="1"/>
</dbReference>
<reference evidence="12" key="1">
    <citation type="submission" date="2018-05" db="EMBL/GenBank/DDBJ databases">
        <title>Draft genome of Mucuna pruriens seed.</title>
        <authorList>
            <person name="Nnadi N.E."/>
            <person name="Vos R."/>
            <person name="Hasami M.H."/>
            <person name="Devisetty U.K."/>
            <person name="Aguiy J.C."/>
        </authorList>
    </citation>
    <scope>NUCLEOTIDE SEQUENCE [LARGE SCALE GENOMIC DNA]</scope>
    <source>
        <strain evidence="12">JCA_2017</strain>
    </source>
</reference>
<evidence type="ECO:0000256" key="9">
    <source>
        <dbReference type="ARBA" id="ARBA00023136"/>
    </source>
</evidence>
<sequence>MFPWRNIAKSAEATFSRWALKRVCKFFLKKKLGQFIHEIDLDQLDVQLSQGTIQLTDLALNLDFINTKIGKTSSLMIKEGSIGYLLIKMPWSGQGCEVEVNGLELVVSPCTDKVSTSEDETCVLDDSDNHNHKNSSTRTEHGILDDALTSTSMDVHEGVKTIAKMIKWLLTSFHVAITNVIVVFDPSPDNEDNKTDCRHTLVLKISEIQCGTSLSEDADSNVDVLGISRLTNFVKFHGAVIELLKIDNENLYFQHESGAGCGEPVLGSTIATCPVMTGNQGGFGGNIKLSIPWKNGSLDVCKVDADVCVCPIVLRFQPSTIKWLLQSWETLKNLNKGGKGCTNHKSRGSAQLNSTLLCHPSTSVSTTNATSEMITANGSLPADYTLTESETLAEDLLPAAHFISDWVPSSTHINHKDGIQEHDFGASVDQFFECFDGMRNSQSALGSSGMWNWTYSVFSAITAASSLASGSLHIPSEQQHMETNLRATIAGISVVLSFCDDEQNSFSDPEIGHKVGLQIDYLGAECNDIVIALKVNFASMLSPQTPLHSLYPWLHACFVRPIYLYLPSATCF</sequence>
<evidence type="ECO:0000256" key="1">
    <source>
        <dbReference type="ARBA" id="ARBA00004406"/>
    </source>
</evidence>
<gene>
    <name evidence="12" type="primary">ATG2</name>
    <name evidence="12" type="ORF">CR513_41383</name>
</gene>
<keyword evidence="13" id="KW-1185">Reference proteome</keyword>
<evidence type="ECO:0000256" key="8">
    <source>
        <dbReference type="ARBA" id="ARBA00023055"/>
    </source>
</evidence>
<dbReference type="GO" id="GO:0006869">
    <property type="term" value="P:lipid transport"/>
    <property type="evidence" value="ECO:0007669"/>
    <property type="project" value="UniProtKB-KW"/>
</dbReference>
<evidence type="ECO:0000313" key="12">
    <source>
        <dbReference type="EMBL" id="RDX78354.1"/>
    </source>
</evidence>
<comment type="catalytic activity">
    <reaction evidence="11">
        <text>a 1,2-diacyl-sn-glycero-3-phosphoethanolamine(in) = a 1,2-diacyl-sn-glycero-3-phosphoethanolamine(out)</text>
        <dbReference type="Rhea" id="RHEA:38895"/>
        <dbReference type="ChEBI" id="CHEBI:64612"/>
    </reaction>
</comment>
<evidence type="ECO:0000256" key="10">
    <source>
        <dbReference type="ARBA" id="ARBA00024479"/>
    </source>
</evidence>
<evidence type="ECO:0000256" key="4">
    <source>
        <dbReference type="ARBA" id="ARBA00018070"/>
    </source>
</evidence>
<accession>A0A371FJ82</accession>
<dbReference type="GO" id="GO:0034045">
    <property type="term" value="C:phagophore assembly site membrane"/>
    <property type="evidence" value="ECO:0007669"/>
    <property type="project" value="UniProtKB-SubCell"/>
</dbReference>
<evidence type="ECO:0000256" key="2">
    <source>
        <dbReference type="ARBA" id="ARBA00004623"/>
    </source>
</evidence>
<dbReference type="GO" id="GO:0005789">
    <property type="term" value="C:endoplasmic reticulum membrane"/>
    <property type="evidence" value="ECO:0007669"/>
    <property type="project" value="UniProtKB-SubCell"/>
</dbReference>
<dbReference type="GO" id="GO:0032266">
    <property type="term" value="F:phosphatidylinositol-3-phosphate binding"/>
    <property type="evidence" value="ECO:0007669"/>
    <property type="project" value="TreeGrafter"/>
</dbReference>
<feature type="non-terminal residue" evidence="12">
    <location>
        <position position="1"/>
    </location>
</feature>
<evidence type="ECO:0000256" key="5">
    <source>
        <dbReference type="ARBA" id="ARBA00022448"/>
    </source>
</evidence>